<comment type="similarity">
    <text evidence="3 12">Belongs to the CcmB/CycW/HelB family.</text>
</comment>
<dbReference type="GO" id="GO:0017004">
    <property type="term" value="P:cytochrome complex assembly"/>
    <property type="evidence" value="ECO:0007669"/>
    <property type="project" value="UniProtKB-KW"/>
</dbReference>
<feature type="transmembrane region" description="Helical" evidence="13">
    <location>
        <begin position="53"/>
        <end position="71"/>
    </location>
</feature>
<feature type="transmembrane region" description="Helical" evidence="13">
    <location>
        <begin position="21"/>
        <end position="41"/>
    </location>
</feature>
<evidence type="ECO:0000256" key="2">
    <source>
        <dbReference type="ARBA" id="ARBA00004429"/>
    </source>
</evidence>
<evidence type="ECO:0000256" key="3">
    <source>
        <dbReference type="ARBA" id="ARBA00010544"/>
    </source>
</evidence>
<proteinExistence type="inferred from homology"/>
<evidence type="ECO:0000256" key="9">
    <source>
        <dbReference type="ARBA" id="ARBA00022748"/>
    </source>
</evidence>
<accession>A0A9W4XHU6</accession>
<evidence type="ECO:0000313" key="17">
    <source>
        <dbReference type="Proteomes" id="UP001154259"/>
    </source>
</evidence>
<dbReference type="RefSeq" id="WP_271789647.1">
    <property type="nucleotide sequence ID" value="NZ_CAMXCJ010000003.1"/>
</dbReference>
<dbReference type="Proteomes" id="UP001154259">
    <property type="component" value="Unassembled WGS sequence"/>
</dbReference>
<organism evidence="14 16">
    <name type="scientific">Commensalibacter communis</name>
    <dbReference type="NCBI Taxonomy" id="2972786"/>
    <lineage>
        <taxon>Bacteria</taxon>
        <taxon>Pseudomonadati</taxon>
        <taxon>Pseudomonadota</taxon>
        <taxon>Alphaproteobacteria</taxon>
        <taxon>Acetobacterales</taxon>
        <taxon>Acetobacteraceae</taxon>
    </lineage>
</organism>
<evidence type="ECO:0000256" key="5">
    <source>
        <dbReference type="ARBA" id="ARBA00022448"/>
    </source>
</evidence>
<evidence type="ECO:0000256" key="4">
    <source>
        <dbReference type="ARBA" id="ARBA00016452"/>
    </source>
</evidence>
<protein>
    <recommendedName>
        <fullName evidence="4 12">Heme exporter protein B</fullName>
    </recommendedName>
</protein>
<keyword evidence="17" id="KW-1185">Reference proteome</keyword>
<dbReference type="NCBIfam" id="TIGR01190">
    <property type="entry name" value="ccmB"/>
    <property type="match status" value="1"/>
</dbReference>
<evidence type="ECO:0000256" key="7">
    <source>
        <dbReference type="ARBA" id="ARBA00022519"/>
    </source>
</evidence>
<name>A0A9W4XHU6_9PROT</name>
<dbReference type="PANTHER" id="PTHR30070:SF1">
    <property type="entry name" value="CYTOCHROME C BIOGENESIS B-RELATED"/>
    <property type="match status" value="1"/>
</dbReference>
<dbReference type="GO" id="GO:1903607">
    <property type="term" value="P:cytochrome c biosynthetic process"/>
    <property type="evidence" value="ECO:0007669"/>
    <property type="project" value="TreeGrafter"/>
</dbReference>
<keyword evidence="8 13" id="KW-0812">Transmembrane</keyword>
<evidence type="ECO:0000313" key="16">
    <source>
        <dbReference type="Proteomes" id="UP001154255"/>
    </source>
</evidence>
<evidence type="ECO:0000256" key="8">
    <source>
        <dbReference type="ARBA" id="ARBA00022692"/>
    </source>
</evidence>
<evidence type="ECO:0000313" key="15">
    <source>
        <dbReference type="EMBL" id="CAI3942683.1"/>
    </source>
</evidence>
<dbReference type="InterPro" id="IPR026031">
    <property type="entry name" value="Cyt_c_CcmB_bac"/>
</dbReference>
<sequence>MRIFLFFIHREIQLSLKYGTDSLGTILFFILIASLFPLALGPEPQLLRQIAPGILWVCVLLAALLPIERLFNHEYEDGSLEQLLLLGLPPYGVAFAKIVGHWLTTGMPLLIASVPLALMFNFPYHAIPLFLFSLMIGTGCLSLLGGMATCIALGARRSAFLLPLLTFPLLTPIIIFGAMITDAQLHALNYMPHLQLLGACFALALPLCPFVAGAGLKLAVE</sequence>
<keyword evidence="6 12" id="KW-1003">Cell membrane</keyword>
<comment type="caution">
    <text evidence="14">The sequence shown here is derived from an EMBL/GenBank/DDBJ whole genome shotgun (WGS) entry which is preliminary data.</text>
</comment>
<keyword evidence="5 12" id="KW-0813">Transport</keyword>
<dbReference type="PRINTS" id="PR01414">
    <property type="entry name" value="CCMBBIOGNSIS"/>
</dbReference>
<keyword evidence="7 12" id="KW-0997">Cell inner membrane</keyword>
<keyword evidence="10 13" id="KW-1133">Transmembrane helix</keyword>
<dbReference type="EMBL" id="CAMXCM010000002">
    <property type="protein sequence ID" value="CAI3940802.1"/>
    <property type="molecule type" value="Genomic_DNA"/>
</dbReference>
<evidence type="ECO:0000256" key="1">
    <source>
        <dbReference type="ARBA" id="ARBA00002442"/>
    </source>
</evidence>
<evidence type="ECO:0000256" key="11">
    <source>
        <dbReference type="ARBA" id="ARBA00023136"/>
    </source>
</evidence>
<evidence type="ECO:0000256" key="13">
    <source>
        <dbReference type="SAM" id="Phobius"/>
    </source>
</evidence>
<keyword evidence="11 12" id="KW-0472">Membrane</keyword>
<dbReference type="GO" id="GO:0005886">
    <property type="term" value="C:plasma membrane"/>
    <property type="evidence" value="ECO:0007669"/>
    <property type="project" value="UniProtKB-SubCell"/>
</dbReference>
<keyword evidence="9 12" id="KW-0201">Cytochrome c-type biogenesis</keyword>
<evidence type="ECO:0000256" key="10">
    <source>
        <dbReference type="ARBA" id="ARBA00022989"/>
    </source>
</evidence>
<dbReference type="PANTHER" id="PTHR30070">
    <property type="entry name" value="HEME EXPORTER PROTEIN B"/>
    <property type="match status" value="1"/>
</dbReference>
<evidence type="ECO:0000256" key="12">
    <source>
        <dbReference type="PIRNR" id="PIRNR002764"/>
    </source>
</evidence>
<evidence type="ECO:0000256" key="6">
    <source>
        <dbReference type="ARBA" id="ARBA00022475"/>
    </source>
</evidence>
<dbReference type="PIRSF" id="PIRSF002764">
    <property type="entry name" value="CcmB"/>
    <property type="match status" value="1"/>
</dbReference>
<dbReference type="EMBL" id="CAMXCS010000002">
    <property type="protein sequence ID" value="CAI3942683.1"/>
    <property type="molecule type" value="Genomic_DNA"/>
</dbReference>
<dbReference type="AlphaFoldDB" id="A0A9W4XHU6"/>
<feature type="transmembrane region" description="Helical" evidence="13">
    <location>
        <begin position="193"/>
        <end position="216"/>
    </location>
</feature>
<dbReference type="Proteomes" id="UP001154255">
    <property type="component" value="Unassembled WGS sequence"/>
</dbReference>
<dbReference type="InterPro" id="IPR003544">
    <property type="entry name" value="Cyt_c_biogenesis_CcmB"/>
</dbReference>
<feature type="transmembrane region" description="Helical" evidence="13">
    <location>
        <begin position="160"/>
        <end position="181"/>
    </location>
</feature>
<dbReference type="GO" id="GO:0015232">
    <property type="term" value="F:heme transmembrane transporter activity"/>
    <property type="evidence" value="ECO:0007669"/>
    <property type="project" value="InterPro"/>
</dbReference>
<comment type="function">
    <text evidence="1 12">Required for the export of heme to the periplasm for the biogenesis of c-type cytochromes.</text>
</comment>
<gene>
    <name evidence="15" type="ORF">R53529_LOCUS1213</name>
    <name evidence="14" type="ORF">R53530_LOCUS1221</name>
</gene>
<reference evidence="14" key="1">
    <citation type="submission" date="2022-10" db="EMBL/GenBank/DDBJ databases">
        <authorList>
            <person name="Botero Cardona J."/>
        </authorList>
    </citation>
    <scope>NUCLEOTIDE SEQUENCE</scope>
    <source>
        <strain evidence="14">LMG 31819</strain>
        <strain evidence="15">R-53529</strain>
    </source>
</reference>
<feature type="transmembrane region" description="Helical" evidence="13">
    <location>
        <begin position="124"/>
        <end position="153"/>
    </location>
</feature>
<evidence type="ECO:0000313" key="14">
    <source>
        <dbReference type="EMBL" id="CAI3940802.1"/>
    </source>
</evidence>
<dbReference type="Pfam" id="PF03379">
    <property type="entry name" value="CcmB"/>
    <property type="match status" value="1"/>
</dbReference>
<comment type="subcellular location">
    <subcellularLocation>
        <location evidence="2">Cell inner membrane</location>
        <topology evidence="2">Multi-pass membrane protein</topology>
    </subcellularLocation>
</comment>